<evidence type="ECO:0000256" key="5">
    <source>
        <dbReference type="ARBA" id="ARBA00023015"/>
    </source>
</evidence>
<evidence type="ECO:0000256" key="1">
    <source>
        <dbReference type="ARBA" id="ARBA00004123"/>
    </source>
</evidence>
<dbReference type="Proteomes" id="UP000182658">
    <property type="component" value="Unassembled WGS sequence"/>
</dbReference>
<evidence type="ECO:0000313" key="12">
    <source>
        <dbReference type="EMBL" id="OIW29904.1"/>
    </source>
</evidence>
<dbReference type="InterPro" id="IPR001261">
    <property type="entry name" value="ArgE/DapE_CS"/>
</dbReference>
<feature type="compositionally biased region" description="Polar residues" evidence="11">
    <location>
        <begin position="345"/>
        <end position="359"/>
    </location>
</feature>
<dbReference type="PROSITE" id="PS00758">
    <property type="entry name" value="ARGE_DAPE_CPG2_1"/>
    <property type="match status" value="1"/>
</dbReference>
<evidence type="ECO:0000256" key="11">
    <source>
        <dbReference type="SAM" id="MobiDB-lite"/>
    </source>
</evidence>
<evidence type="ECO:0000256" key="3">
    <source>
        <dbReference type="ARBA" id="ARBA00019615"/>
    </source>
</evidence>
<keyword evidence="7 10" id="KW-0804">Transcription</keyword>
<dbReference type="Pfam" id="PF08633">
    <property type="entry name" value="Rox3"/>
    <property type="match status" value="1"/>
</dbReference>
<feature type="region of interest" description="Disordered" evidence="11">
    <location>
        <begin position="345"/>
        <end position="368"/>
    </location>
</feature>
<keyword evidence="13" id="KW-1185">Reference proteome</keyword>
<proteinExistence type="inferred from homology"/>
<keyword evidence="8 10" id="KW-0539">Nucleus</keyword>
<evidence type="ECO:0000256" key="2">
    <source>
        <dbReference type="ARBA" id="ARBA00009259"/>
    </source>
</evidence>
<evidence type="ECO:0000256" key="9">
    <source>
        <dbReference type="ARBA" id="ARBA00032018"/>
    </source>
</evidence>
<keyword evidence="4" id="KW-0378">Hydrolase</keyword>
<comment type="similarity">
    <text evidence="2 10">Belongs to the Mediator complex subunit 19 family.</text>
</comment>
<dbReference type="GO" id="GO:0006357">
    <property type="term" value="P:regulation of transcription by RNA polymerase II"/>
    <property type="evidence" value="ECO:0007669"/>
    <property type="project" value="InterPro"/>
</dbReference>
<dbReference type="GO" id="GO:0016592">
    <property type="term" value="C:mediator complex"/>
    <property type="evidence" value="ECO:0007669"/>
    <property type="project" value="InterPro"/>
</dbReference>
<evidence type="ECO:0000256" key="7">
    <source>
        <dbReference type="ARBA" id="ARBA00023163"/>
    </source>
</evidence>
<comment type="function">
    <text evidence="10">Component of the Mediator complex, a coactivator involved in the regulated transcription of nearly all RNA polymerase II-dependent genes. Mediator functions as a bridge to convey information from gene-specific regulatory proteins to the basal RNA polymerase II transcription machinery. Mediator is recruited to promoters by direct interactions with regulatory proteins and serves as a scaffold for the assembly of a functional preinitiation complex with RNA polymerase II and the general transcription factors.</text>
</comment>
<evidence type="ECO:0000256" key="10">
    <source>
        <dbReference type="RuleBase" id="RU364151"/>
    </source>
</evidence>
<feature type="region of interest" description="Disordered" evidence="11">
    <location>
        <begin position="260"/>
        <end position="326"/>
    </location>
</feature>
<comment type="subcellular location">
    <subcellularLocation>
        <location evidence="1 10">Nucleus</location>
    </subcellularLocation>
</comment>
<dbReference type="InterPro" id="IPR013942">
    <property type="entry name" value="Mediator_Med19_fun"/>
</dbReference>
<evidence type="ECO:0000256" key="4">
    <source>
        <dbReference type="ARBA" id="ARBA00022801"/>
    </source>
</evidence>
<feature type="region of interest" description="Disordered" evidence="11">
    <location>
        <begin position="1"/>
        <end position="82"/>
    </location>
</feature>
<dbReference type="AlphaFoldDB" id="A0A1J7JJA7"/>
<feature type="compositionally biased region" description="Polar residues" evidence="11">
    <location>
        <begin position="29"/>
        <end position="47"/>
    </location>
</feature>
<evidence type="ECO:0000256" key="8">
    <source>
        <dbReference type="ARBA" id="ARBA00023242"/>
    </source>
</evidence>
<organism evidence="12 13">
    <name type="scientific">Coniochaeta ligniaria NRRL 30616</name>
    <dbReference type="NCBI Taxonomy" id="1408157"/>
    <lineage>
        <taxon>Eukaryota</taxon>
        <taxon>Fungi</taxon>
        <taxon>Dikarya</taxon>
        <taxon>Ascomycota</taxon>
        <taxon>Pezizomycotina</taxon>
        <taxon>Sordariomycetes</taxon>
        <taxon>Sordariomycetidae</taxon>
        <taxon>Coniochaetales</taxon>
        <taxon>Coniochaetaceae</taxon>
        <taxon>Coniochaeta</taxon>
    </lineage>
</organism>
<evidence type="ECO:0000256" key="6">
    <source>
        <dbReference type="ARBA" id="ARBA00023159"/>
    </source>
</evidence>
<name>A0A1J7JJA7_9PEZI</name>
<gene>
    <name evidence="10" type="primary">MED19</name>
    <name evidence="12" type="ORF">CONLIGDRAFT_350548</name>
</gene>
<comment type="subunit">
    <text evidence="10">Component of the Mediator complex.</text>
</comment>
<reference evidence="12 13" key="1">
    <citation type="submission" date="2016-10" db="EMBL/GenBank/DDBJ databases">
        <title>Draft genome sequence of Coniochaeta ligniaria NRRL30616, a lignocellulolytic fungus for bioabatement of inhibitors in plant biomass hydrolysates.</title>
        <authorList>
            <consortium name="DOE Joint Genome Institute"/>
            <person name="Jimenez D.J."/>
            <person name="Hector R.E."/>
            <person name="Riley R."/>
            <person name="Sun H."/>
            <person name="Grigoriev I.V."/>
            <person name="Van Elsas J.D."/>
            <person name="Nichols N.N."/>
        </authorList>
    </citation>
    <scope>NUCLEOTIDE SEQUENCE [LARGE SCALE GENOMIC DNA]</scope>
    <source>
        <strain evidence="12 13">NRRL 30616</strain>
    </source>
</reference>
<evidence type="ECO:0000313" key="13">
    <source>
        <dbReference type="Proteomes" id="UP000182658"/>
    </source>
</evidence>
<dbReference type="GO" id="GO:0003712">
    <property type="term" value="F:transcription coregulator activity"/>
    <property type="evidence" value="ECO:0007669"/>
    <property type="project" value="InterPro"/>
</dbReference>
<dbReference type="STRING" id="1408157.A0A1J7JJA7"/>
<protein>
    <recommendedName>
        <fullName evidence="3 10">Mediator of RNA polymerase II transcription subunit 19</fullName>
    </recommendedName>
    <alternativeName>
        <fullName evidence="9 10">Mediator complex subunit 19</fullName>
    </alternativeName>
</protein>
<accession>A0A1J7JJA7</accession>
<dbReference type="EMBL" id="KV875097">
    <property type="protein sequence ID" value="OIW29904.1"/>
    <property type="molecule type" value="Genomic_DNA"/>
</dbReference>
<keyword evidence="6 10" id="KW-0010">Activator</keyword>
<feature type="compositionally biased region" description="Basic and acidic residues" evidence="11">
    <location>
        <begin position="70"/>
        <end position="82"/>
    </location>
</feature>
<dbReference type="InParanoid" id="A0A1J7JJA7"/>
<keyword evidence="5 10" id="KW-0805">Transcription regulation</keyword>
<feature type="compositionally biased region" description="Low complexity" evidence="11">
    <location>
        <begin position="1"/>
        <end position="28"/>
    </location>
</feature>
<sequence>MSFHPHTPQSPSQFSPSTTDPSTSMTGSISSLATTLPTPAHSVNGSSLPYPEMAHETNMSDDTPQKRKRPVEDTGDREQKKVHIEDRRLGIENLHLDVGEKYLLCRTPHVPSRPRLSDDLFEKLNLTGIAGEVARVLPNGEKNAIRKTYKGHIKRLGLNGHFDVVKTDPNSPDGFLAMMRFPEEEWRVHHVHNKEVENGLHPDIRNKMGRAVSMAKGVVPRSVWDSSVLGELGPLGVARADKLKSTAPNTPVPNYTATAVGVPQPRAKSQQTLTPQGGVRPQRNVKKRSYGDSSFEGYGEGFPDDGDTGYSTGEGDMGGPGLKRRRKVLTENFSTMDDELMANLLQQNNTASPFPQRQPSYGPGMVGA</sequence>
<dbReference type="OrthoDB" id="2160599at2759"/>